<dbReference type="GO" id="GO:0016798">
    <property type="term" value="F:hydrolase activity, acting on glycosyl bonds"/>
    <property type="evidence" value="ECO:0007669"/>
    <property type="project" value="UniProtKB-KW"/>
</dbReference>
<dbReference type="SUPFAM" id="SSF53613">
    <property type="entry name" value="Ribokinase-like"/>
    <property type="match status" value="1"/>
</dbReference>
<evidence type="ECO:0000256" key="3">
    <source>
        <dbReference type="ARBA" id="ARBA00023211"/>
    </source>
</evidence>
<dbReference type="Gene3D" id="3.40.1790.10">
    <property type="entry name" value="Indigoidine synthase domain"/>
    <property type="match status" value="1"/>
</dbReference>
<dbReference type="STRING" id="984485.A0A1E4RDW4"/>
<dbReference type="InterPro" id="IPR007342">
    <property type="entry name" value="PsuG"/>
</dbReference>
<dbReference type="PANTHER" id="PTHR42909">
    <property type="entry name" value="ZGC:136858"/>
    <property type="match status" value="1"/>
</dbReference>
<dbReference type="AlphaFoldDB" id="A0A1E4RDW4"/>
<dbReference type="InterPro" id="IPR011611">
    <property type="entry name" value="PfkB_dom"/>
</dbReference>
<dbReference type="EMBL" id="KV454544">
    <property type="protein sequence ID" value="ODV65416.1"/>
    <property type="molecule type" value="Genomic_DNA"/>
</dbReference>
<dbReference type="HAMAP" id="MF_01876">
    <property type="entry name" value="PsiMP_glycosidase"/>
    <property type="match status" value="1"/>
</dbReference>
<gene>
    <name evidence="7" type="ORF">HYPBUDRAFT_158290</name>
</gene>
<evidence type="ECO:0000313" key="7">
    <source>
        <dbReference type="EMBL" id="ODV65416.1"/>
    </source>
</evidence>
<dbReference type="RefSeq" id="XP_020074483.1">
    <property type="nucleotide sequence ID" value="XM_020222362.1"/>
</dbReference>
<proteinExistence type="inferred from homology"/>
<keyword evidence="1" id="KW-0479">Metal-binding</keyword>
<keyword evidence="4" id="KW-0456">Lyase</keyword>
<evidence type="ECO:0000313" key="8">
    <source>
        <dbReference type="Proteomes" id="UP000095085"/>
    </source>
</evidence>
<dbReference type="Proteomes" id="UP000095085">
    <property type="component" value="Unassembled WGS sequence"/>
</dbReference>
<dbReference type="SUPFAM" id="SSF110581">
    <property type="entry name" value="Indigoidine synthase A-like"/>
    <property type="match status" value="1"/>
</dbReference>
<evidence type="ECO:0000259" key="6">
    <source>
        <dbReference type="Pfam" id="PF00294"/>
    </source>
</evidence>
<keyword evidence="5" id="KW-0326">Glycosidase</keyword>
<feature type="domain" description="Carbohydrate kinase PfkB" evidence="6">
    <location>
        <begin position="352"/>
        <end position="527"/>
    </location>
</feature>
<keyword evidence="2" id="KW-0378">Hydrolase</keyword>
<reference evidence="8" key="1">
    <citation type="submission" date="2016-05" db="EMBL/GenBank/DDBJ databases">
        <title>Comparative genomics of biotechnologically important yeasts.</title>
        <authorList>
            <consortium name="DOE Joint Genome Institute"/>
            <person name="Riley R."/>
            <person name="Haridas S."/>
            <person name="Wolfe K.H."/>
            <person name="Lopes M.R."/>
            <person name="Hittinger C.T."/>
            <person name="Goker M."/>
            <person name="Salamov A."/>
            <person name="Wisecaver J."/>
            <person name="Long T.M."/>
            <person name="Aerts A.L."/>
            <person name="Barry K."/>
            <person name="Choi C."/>
            <person name="Clum A."/>
            <person name="Coughlan A.Y."/>
            <person name="Deshpande S."/>
            <person name="Douglass A.P."/>
            <person name="Hanson S.J."/>
            <person name="Klenk H.-P."/>
            <person name="Labutti K."/>
            <person name="Lapidus A."/>
            <person name="Lindquist E."/>
            <person name="Lipzen A."/>
            <person name="Meier-Kolthoff J.P."/>
            <person name="Ohm R.A."/>
            <person name="Otillar R.P."/>
            <person name="Pangilinan J."/>
            <person name="Peng Y."/>
            <person name="Rokas A."/>
            <person name="Rosa C.A."/>
            <person name="Scheuner C."/>
            <person name="Sibirny A.A."/>
            <person name="Slot J.C."/>
            <person name="Stielow J.B."/>
            <person name="Sun H."/>
            <person name="Kurtzman C.P."/>
            <person name="Blackwell M."/>
            <person name="Grigoriev I.V."/>
            <person name="Jeffries T.W."/>
        </authorList>
    </citation>
    <scope>NUCLEOTIDE SEQUENCE [LARGE SCALE GENOMIC DNA]</scope>
    <source>
        <strain evidence="8">NRRL Y-1933</strain>
    </source>
</reference>
<keyword evidence="8" id="KW-1185">Reference proteome</keyword>
<evidence type="ECO:0000256" key="4">
    <source>
        <dbReference type="ARBA" id="ARBA00023239"/>
    </source>
</evidence>
<accession>A0A1E4RDW4</accession>
<dbReference type="Pfam" id="PF04227">
    <property type="entry name" value="Indigoidine_A"/>
    <property type="match status" value="1"/>
</dbReference>
<dbReference type="GO" id="GO:0005737">
    <property type="term" value="C:cytoplasm"/>
    <property type="evidence" value="ECO:0007669"/>
    <property type="project" value="TreeGrafter"/>
</dbReference>
<dbReference type="OrthoDB" id="198885at2759"/>
<dbReference type="GO" id="GO:0046872">
    <property type="term" value="F:metal ion binding"/>
    <property type="evidence" value="ECO:0007669"/>
    <property type="project" value="UniProtKB-KW"/>
</dbReference>
<organism evidence="7 8">
    <name type="scientific">Hyphopichia burtonii NRRL Y-1933</name>
    <dbReference type="NCBI Taxonomy" id="984485"/>
    <lineage>
        <taxon>Eukaryota</taxon>
        <taxon>Fungi</taxon>
        <taxon>Dikarya</taxon>
        <taxon>Ascomycota</taxon>
        <taxon>Saccharomycotina</taxon>
        <taxon>Pichiomycetes</taxon>
        <taxon>Debaryomycetaceae</taxon>
        <taxon>Hyphopichia</taxon>
    </lineage>
</organism>
<dbReference type="InterPro" id="IPR029056">
    <property type="entry name" value="Ribokinase-like"/>
</dbReference>
<dbReference type="Pfam" id="PF00294">
    <property type="entry name" value="PfkB"/>
    <property type="match status" value="1"/>
</dbReference>
<evidence type="ECO:0000256" key="5">
    <source>
        <dbReference type="ARBA" id="ARBA00023295"/>
    </source>
</evidence>
<evidence type="ECO:0000256" key="2">
    <source>
        <dbReference type="ARBA" id="ARBA00022801"/>
    </source>
</evidence>
<name>A0A1E4RDW4_9ASCO</name>
<protein>
    <recommendedName>
        <fullName evidence="6">Carbohydrate kinase PfkB domain-containing protein</fullName>
    </recommendedName>
</protein>
<dbReference type="InterPro" id="IPR022830">
    <property type="entry name" value="Indigdn_synthA-like"/>
</dbReference>
<dbReference type="GO" id="GO:0004730">
    <property type="term" value="F:pseudouridylate synthase activity"/>
    <property type="evidence" value="ECO:0007669"/>
    <property type="project" value="InterPro"/>
</dbReference>
<keyword evidence="3" id="KW-0464">Manganese</keyword>
<dbReference type="Gene3D" id="3.40.1190.20">
    <property type="match status" value="1"/>
</dbReference>
<dbReference type="PANTHER" id="PTHR42909:SF1">
    <property type="entry name" value="CARBOHYDRATE KINASE PFKB DOMAIN-CONTAINING PROTEIN"/>
    <property type="match status" value="1"/>
</dbReference>
<evidence type="ECO:0000256" key="1">
    <source>
        <dbReference type="ARBA" id="ARBA00022723"/>
    </source>
</evidence>
<sequence>MIRLPRLSEEIKQALNDKKKPVVSLESTIITHGLPFPQNLAMATEVEDVIRANGAIPATCAFIDGVPYVGLNGDQLNRLSEEAIHGKINKVSRRDIGYTMAQKQCGGTTIALTMILSNMAGIKVFATGGLGGVHKDAQLTMDVSADLTELGRTPVSVVCAGPKSILDIGLTMEYLETQGVFVGTYNEEGIPNIDVPGFYCRQSGIKSPYSFQTFKEAASIIHNQNNVMGLQSGNLMCIPPPVEFALSSDFINGIIEAANLEAKQKGISGKQLTPYLLSKIAQDTNGRSVECNVKFVLNNAKSASEIAKELLRLETNEITENVTFQPSTKLSKNKTIDQKVEHQDIVDTIIIGSIALDTISSLNSKTMNDSNPGKVSSSIGGVGYNTSLAYNYGSQSKLPLPTYRLITALGDDFAGHSIIKQLQDEKIDTSGIYISKEHRSAQYVSMHDKQGDLVVACADMNIVEQDFMIEHIKKELARGKPRQVMFDCNISPSAMNEIMEHIRNELPEAKLIIEPTSSPKSRRISQVSSSCLKTFPSNTILLITPTMNELESIYESFASRELFDDYDNWFPVLDSLGINSEFRDKINNLSRRHEIVKTMVERGTFQQSFQLLPYIPNILVKLGEHGVILISINKSIEDFKSIPTTSKYAPTFTLTSTGREFTEDNDQKQLGIVIQYFTIPKENEHLKIVNVTGAGDSFIGYLSSSMITGEDWLASEIANVEQEWAKWEGLYKSQLASGMSLCSSRAISQEIKKIT</sequence>
<dbReference type="GeneID" id="30996911"/>